<dbReference type="AlphaFoldDB" id="A0A830BI73"/>
<gene>
    <name evidence="2" type="ORF">PHJA_000587200</name>
</gene>
<dbReference type="Pfam" id="PF14223">
    <property type="entry name" value="Retrotran_gag_2"/>
    <property type="match status" value="1"/>
</dbReference>
<protein>
    <submittedName>
        <fullName evidence="2">Uncharacterized protein</fullName>
    </submittedName>
</protein>
<dbReference type="PANTHER" id="PTHR47481">
    <property type="match status" value="1"/>
</dbReference>
<accession>A0A830BI73</accession>
<sequence>MPLFPITAHHRLPIKLTKTNYSSWRAHPIALLTGHDLLGYIDGSFKKPSLLPNGSNATSVSHWVHQDNLLLAAIFGNLSSDILLLVSSSSSSSEAWDIPTRICAGRYRTRVNQLKSELYRVEIKDRSITQYLHYVKAKADKLALIDEPVSIDDLTLFVINGLGPKYAKIVGPTCTRETPLRYEELHDLLFAHEQTIKLQEASQCQLLATANATSHHSSHHQGRGSNCGGYRRDSNSNRLP</sequence>
<evidence type="ECO:0000256" key="1">
    <source>
        <dbReference type="SAM" id="MobiDB-lite"/>
    </source>
</evidence>
<comment type="caution">
    <text evidence="2">The sequence shown here is derived from an EMBL/GenBank/DDBJ whole genome shotgun (WGS) entry which is preliminary data.</text>
</comment>
<keyword evidence="3" id="KW-1185">Reference proteome</keyword>
<dbReference type="OrthoDB" id="1749636at2759"/>
<organism evidence="2 3">
    <name type="scientific">Phtheirospermum japonicum</name>
    <dbReference type="NCBI Taxonomy" id="374723"/>
    <lineage>
        <taxon>Eukaryota</taxon>
        <taxon>Viridiplantae</taxon>
        <taxon>Streptophyta</taxon>
        <taxon>Embryophyta</taxon>
        <taxon>Tracheophyta</taxon>
        <taxon>Spermatophyta</taxon>
        <taxon>Magnoliopsida</taxon>
        <taxon>eudicotyledons</taxon>
        <taxon>Gunneridae</taxon>
        <taxon>Pentapetalae</taxon>
        <taxon>asterids</taxon>
        <taxon>lamiids</taxon>
        <taxon>Lamiales</taxon>
        <taxon>Orobanchaceae</taxon>
        <taxon>Orobanchaceae incertae sedis</taxon>
        <taxon>Phtheirospermum</taxon>
    </lineage>
</organism>
<reference evidence="2" key="1">
    <citation type="submission" date="2020-07" db="EMBL/GenBank/DDBJ databases">
        <title>Ethylene signaling mediates host invasion by parasitic plants.</title>
        <authorList>
            <person name="Yoshida S."/>
        </authorList>
    </citation>
    <scope>NUCLEOTIDE SEQUENCE</scope>
    <source>
        <strain evidence="2">Okayama</strain>
    </source>
</reference>
<name>A0A830BI73_9LAMI</name>
<evidence type="ECO:0000313" key="3">
    <source>
        <dbReference type="Proteomes" id="UP000653305"/>
    </source>
</evidence>
<proteinExistence type="predicted"/>
<dbReference type="PANTHER" id="PTHR47481:SF9">
    <property type="entry name" value="RETROTRANSPOSON GAG DOMAIN-CONTAINING PROTEIN"/>
    <property type="match status" value="1"/>
</dbReference>
<dbReference type="EMBL" id="BMAC01000085">
    <property type="protein sequence ID" value="GFP84434.1"/>
    <property type="molecule type" value="Genomic_DNA"/>
</dbReference>
<feature type="region of interest" description="Disordered" evidence="1">
    <location>
        <begin position="213"/>
        <end position="240"/>
    </location>
</feature>
<dbReference type="Proteomes" id="UP000653305">
    <property type="component" value="Unassembled WGS sequence"/>
</dbReference>
<evidence type="ECO:0000313" key="2">
    <source>
        <dbReference type="EMBL" id="GFP84434.1"/>
    </source>
</evidence>
<feature type="compositionally biased region" description="Basic and acidic residues" evidence="1">
    <location>
        <begin position="230"/>
        <end position="240"/>
    </location>
</feature>